<dbReference type="CDD" id="cd03225">
    <property type="entry name" value="ABC_cobalt_CbiO_domain1"/>
    <property type="match status" value="2"/>
</dbReference>
<dbReference type="SMART" id="SM00382">
    <property type="entry name" value="AAA"/>
    <property type="match status" value="2"/>
</dbReference>
<dbReference type="KEGG" id="sfc:Spiaf_2294"/>
<dbReference type="Proteomes" id="UP000007383">
    <property type="component" value="Chromosome"/>
</dbReference>
<dbReference type="PANTHER" id="PTHR43553">
    <property type="entry name" value="HEAVY METAL TRANSPORTER"/>
    <property type="match status" value="1"/>
</dbReference>
<dbReference type="GO" id="GO:0042626">
    <property type="term" value="F:ATPase-coupled transmembrane transporter activity"/>
    <property type="evidence" value="ECO:0007669"/>
    <property type="project" value="TreeGrafter"/>
</dbReference>
<keyword evidence="3" id="KW-0067">ATP-binding</keyword>
<feature type="domain" description="ABC transporter" evidence="4">
    <location>
        <begin position="266"/>
        <end position="459"/>
    </location>
</feature>
<evidence type="ECO:0000256" key="3">
    <source>
        <dbReference type="ARBA" id="ARBA00022840"/>
    </source>
</evidence>
<dbReference type="EMBL" id="CP003282">
    <property type="protein sequence ID" value="AFG38327.1"/>
    <property type="molecule type" value="Genomic_DNA"/>
</dbReference>
<dbReference type="PROSITE" id="PS00211">
    <property type="entry name" value="ABC_TRANSPORTER_1"/>
    <property type="match status" value="1"/>
</dbReference>
<dbReference type="STRING" id="889378.Spiaf_2294"/>
<evidence type="ECO:0000313" key="5">
    <source>
        <dbReference type="EMBL" id="AFG38327.1"/>
    </source>
</evidence>
<keyword evidence="2" id="KW-0547">Nucleotide-binding</keyword>
<protein>
    <submittedName>
        <fullName evidence="5">ATPase component of various ABC-type transport systems with duplicated ATPase domain</fullName>
    </submittedName>
</protein>
<dbReference type="InterPro" id="IPR027417">
    <property type="entry name" value="P-loop_NTPase"/>
</dbReference>
<dbReference type="GO" id="GO:0005524">
    <property type="term" value="F:ATP binding"/>
    <property type="evidence" value="ECO:0007669"/>
    <property type="project" value="UniProtKB-KW"/>
</dbReference>
<dbReference type="InterPro" id="IPR003439">
    <property type="entry name" value="ABC_transporter-like_ATP-bd"/>
</dbReference>
<proteinExistence type="predicted"/>
<dbReference type="PATRIC" id="fig|889378.3.peg.2266"/>
<dbReference type="InterPro" id="IPR003593">
    <property type="entry name" value="AAA+_ATPase"/>
</dbReference>
<name>H9ULD4_SPIAZ</name>
<dbReference type="SUPFAM" id="SSF52540">
    <property type="entry name" value="P-loop containing nucleoside triphosphate hydrolases"/>
    <property type="match status" value="2"/>
</dbReference>
<evidence type="ECO:0000259" key="4">
    <source>
        <dbReference type="PROSITE" id="PS50893"/>
    </source>
</evidence>
<evidence type="ECO:0000313" key="6">
    <source>
        <dbReference type="Proteomes" id="UP000007383"/>
    </source>
</evidence>
<dbReference type="InterPro" id="IPR017871">
    <property type="entry name" value="ABC_transporter-like_CS"/>
</dbReference>
<dbReference type="PROSITE" id="PS50893">
    <property type="entry name" value="ABC_TRANSPORTER_2"/>
    <property type="match status" value="2"/>
</dbReference>
<reference evidence="6" key="1">
    <citation type="journal article" date="2013" name="Stand. Genomic Sci.">
        <title>Complete genome sequence of the halophilic bacterium Spirochaeta africana type strain (Z-7692(T)) from the alkaline Lake Magadi in the East African Rift.</title>
        <authorList>
            <person name="Liolos K."/>
            <person name="Abt B."/>
            <person name="Scheuner C."/>
            <person name="Teshima H."/>
            <person name="Held B."/>
            <person name="Lapidus A."/>
            <person name="Nolan M."/>
            <person name="Lucas S."/>
            <person name="Deshpande S."/>
            <person name="Cheng J.F."/>
            <person name="Tapia R."/>
            <person name="Goodwin L.A."/>
            <person name="Pitluck S."/>
            <person name="Pagani I."/>
            <person name="Ivanova N."/>
            <person name="Mavromatis K."/>
            <person name="Mikhailova N."/>
            <person name="Huntemann M."/>
            <person name="Pati A."/>
            <person name="Chen A."/>
            <person name="Palaniappan K."/>
            <person name="Land M."/>
            <person name="Rohde M."/>
            <person name="Tindall B.J."/>
            <person name="Detter J.C."/>
            <person name="Goker M."/>
            <person name="Bristow J."/>
            <person name="Eisen J.A."/>
            <person name="Markowitz V."/>
            <person name="Hugenholtz P."/>
            <person name="Woyke T."/>
            <person name="Klenk H.P."/>
            <person name="Kyrpides N.C."/>
        </authorList>
    </citation>
    <scope>NUCLEOTIDE SEQUENCE</scope>
    <source>
        <strain evidence="6">ATCC 700263 / DSM 8902 / Z-7692</strain>
    </source>
</reference>
<keyword evidence="6" id="KW-1185">Reference proteome</keyword>
<accession>H9ULD4</accession>
<feature type="domain" description="ABC transporter" evidence="4">
    <location>
        <begin position="4"/>
        <end position="243"/>
    </location>
</feature>
<dbReference type="AlphaFoldDB" id="H9ULD4"/>
<dbReference type="InterPro" id="IPR015856">
    <property type="entry name" value="ABC_transpr_CbiO/EcfA_su"/>
</dbReference>
<keyword evidence="1" id="KW-0813">Transport</keyword>
<organism evidence="5 6">
    <name type="scientific">Spirochaeta africana (strain ATCC 700263 / DSM 8902 / Z-7692)</name>
    <dbReference type="NCBI Taxonomy" id="889378"/>
    <lineage>
        <taxon>Bacteria</taxon>
        <taxon>Pseudomonadati</taxon>
        <taxon>Spirochaetota</taxon>
        <taxon>Spirochaetia</taxon>
        <taxon>Spirochaetales</taxon>
        <taxon>Spirochaetaceae</taxon>
        <taxon>Spirochaeta</taxon>
    </lineage>
</organism>
<dbReference type="eggNOG" id="COG4172">
    <property type="taxonomic scope" value="Bacteria"/>
</dbReference>
<dbReference type="HOGENOM" id="CLU_000604_86_7_12"/>
<dbReference type="GO" id="GO:0016887">
    <property type="term" value="F:ATP hydrolysis activity"/>
    <property type="evidence" value="ECO:0007669"/>
    <property type="project" value="InterPro"/>
</dbReference>
<dbReference type="InterPro" id="IPR050095">
    <property type="entry name" value="ECF_ABC_transporter_ATP-bd"/>
</dbReference>
<sequence length="459" mass="49831">MLELQHAGLRWNSSRSWQFRGLQLKLQPGDRIILSGDNGSGKSSLLLYIAGLLQSGEDGCRLEGRLLYCGQDVTDLPASNRLDIGMVFQDPDSQFCTLTARDELQFSLDNLALPPQEVQQRLERCAEAWGLQSLIDRRIDQLSGGQKQLLALAAVMIQQPKILLLDEIASQLDPWQARMVWAGVERMLQDQPDTAMLCVDHSWNGPVCSATCRLRLQDGALHEVPGLAAASAGDGCPDTRLAGLRQQVAEAARELSGGGTDRSAVLAAEGISFGYRGGPLLWSDVHLQVAAGQVLAVLGGNGSGKSSLLLVLAGVLKPVAGRVHRPRHRLLVPQNPEHLFVHGRVAAEAAACSGRLRTSRRSGPEPQALLQRAGLAGHAQHSPFQLSHGQKRRLNLVVAERLQPELLLLDEPSQGQDPVYRDRIITDIRRHADRGAAVVIATHDWELAGRLADEVLVCS</sequence>
<dbReference type="Pfam" id="PF00005">
    <property type="entry name" value="ABC_tran"/>
    <property type="match status" value="2"/>
</dbReference>
<evidence type="ECO:0000256" key="1">
    <source>
        <dbReference type="ARBA" id="ARBA00022448"/>
    </source>
</evidence>
<dbReference type="Gene3D" id="3.40.50.300">
    <property type="entry name" value="P-loop containing nucleotide triphosphate hydrolases"/>
    <property type="match status" value="2"/>
</dbReference>
<evidence type="ECO:0000256" key="2">
    <source>
        <dbReference type="ARBA" id="ARBA00022741"/>
    </source>
</evidence>
<gene>
    <name evidence="5" type="ordered locus">Spiaf_2294</name>
</gene>
<dbReference type="RefSeq" id="WP_014456309.1">
    <property type="nucleotide sequence ID" value="NC_017098.1"/>
</dbReference>
<dbReference type="GO" id="GO:0043190">
    <property type="term" value="C:ATP-binding cassette (ABC) transporter complex"/>
    <property type="evidence" value="ECO:0007669"/>
    <property type="project" value="TreeGrafter"/>
</dbReference>